<dbReference type="OrthoDB" id="3526850at2759"/>
<keyword evidence="4" id="KW-1185">Reference proteome</keyword>
<protein>
    <recommendedName>
        <fullName evidence="2">SnoaL-like domain-containing protein</fullName>
    </recommendedName>
</protein>
<keyword evidence="1" id="KW-0732">Signal</keyword>
<gene>
    <name evidence="3" type="ORF">CMUS01_09334</name>
</gene>
<feature type="chain" id="PRO_5034238659" description="SnoaL-like domain-containing protein" evidence="1">
    <location>
        <begin position="18"/>
        <end position="182"/>
    </location>
</feature>
<sequence>MRSSAIITAALAALATAAPNKWIHVSDVEADDSAYDCLCEDEAWDIARRWLAIFDQEGLEGGKDELATIVAEDLASYDETFGEPTLTLDELWTAIQPLANPTTEDVSYDVNFLLHTCDQIAVNWRYTAVTTGYNSTAPKGTPVELTGTDILRIDLEDRLITNATSNGDWILQSRLLGNVALL</sequence>
<evidence type="ECO:0000256" key="1">
    <source>
        <dbReference type="SAM" id="SignalP"/>
    </source>
</evidence>
<reference evidence="3" key="1">
    <citation type="journal article" date="2020" name="Phytopathology">
        <title>Genome Sequence Resources of Colletotrichum truncatum, C. plurivorum, C. musicola, and C. sojae: Four Species Pathogenic to Soybean (Glycine max).</title>
        <authorList>
            <person name="Rogerio F."/>
            <person name="Boufleur T.R."/>
            <person name="Ciampi-Guillardi M."/>
            <person name="Sukno S.A."/>
            <person name="Thon M.R."/>
            <person name="Massola Junior N.S."/>
            <person name="Baroncelli R."/>
        </authorList>
    </citation>
    <scope>NUCLEOTIDE SEQUENCE</scope>
    <source>
        <strain evidence="3">LFN0074</strain>
    </source>
</reference>
<name>A0A8H6K8F8_9PEZI</name>
<proteinExistence type="predicted"/>
<accession>A0A8H6K8F8</accession>
<evidence type="ECO:0000313" key="3">
    <source>
        <dbReference type="EMBL" id="KAF6826648.1"/>
    </source>
</evidence>
<dbReference type="EMBL" id="WIGM01000392">
    <property type="protein sequence ID" value="KAF6826648.1"/>
    <property type="molecule type" value="Genomic_DNA"/>
</dbReference>
<dbReference type="InterPro" id="IPR037401">
    <property type="entry name" value="SnoaL-like"/>
</dbReference>
<dbReference type="Pfam" id="PF12680">
    <property type="entry name" value="SnoaL_2"/>
    <property type="match status" value="1"/>
</dbReference>
<comment type="caution">
    <text evidence="3">The sequence shown here is derived from an EMBL/GenBank/DDBJ whole genome shotgun (WGS) entry which is preliminary data.</text>
</comment>
<feature type="signal peptide" evidence="1">
    <location>
        <begin position="1"/>
        <end position="17"/>
    </location>
</feature>
<dbReference type="AlphaFoldDB" id="A0A8H6K8F8"/>
<evidence type="ECO:0000313" key="4">
    <source>
        <dbReference type="Proteomes" id="UP000639643"/>
    </source>
</evidence>
<evidence type="ECO:0000259" key="2">
    <source>
        <dbReference type="Pfam" id="PF12680"/>
    </source>
</evidence>
<organism evidence="3 4">
    <name type="scientific">Colletotrichum musicola</name>
    <dbReference type="NCBI Taxonomy" id="2175873"/>
    <lineage>
        <taxon>Eukaryota</taxon>
        <taxon>Fungi</taxon>
        <taxon>Dikarya</taxon>
        <taxon>Ascomycota</taxon>
        <taxon>Pezizomycotina</taxon>
        <taxon>Sordariomycetes</taxon>
        <taxon>Hypocreomycetidae</taxon>
        <taxon>Glomerellales</taxon>
        <taxon>Glomerellaceae</taxon>
        <taxon>Colletotrichum</taxon>
        <taxon>Colletotrichum orchidearum species complex</taxon>
    </lineage>
</organism>
<dbReference type="Proteomes" id="UP000639643">
    <property type="component" value="Unassembled WGS sequence"/>
</dbReference>
<dbReference type="InterPro" id="IPR032710">
    <property type="entry name" value="NTF2-like_dom_sf"/>
</dbReference>
<feature type="domain" description="SnoaL-like" evidence="2">
    <location>
        <begin position="48"/>
        <end position="161"/>
    </location>
</feature>
<dbReference type="SUPFAM" id="SSF54427">
    <property type="entry name" value="NTF2-like"/>
    <property type="match status" value="1"/>
</dbReference>
<dbReference type="Gene3D" id="3.10.450.50">
    <property type="match status" value="1"/>
</dbReference>